<proteinExistence type="predicted"/>
<gene>
    <name evidence="2" type="ORF">L596_021412</name>
</gene>
<dbReference type="Pfam" id="PF13001">
    <property type="entry name" value="ECM29_N"/>
    <property type="match status" value="1"/>
</dbReference>
<keyword evidence="3" id="KW-1185">Reference proteome</keyword>
<dbReference type="STRING" id="34508.A0A4U5MIP9"/>
<dbReference type="OrthoDB" id="16066at2759"/>
<comment type="caution">
    <text evidence="2">The sequence shown here is derived from an EMBL/GenBank/DDBJ whole genome shotgun (WGS) entry which is preliminary data.</text>
</comment>
<organism evidence="2 3">
    <name type="scientific">Steinernema carpocapsae</name>
    <name type="common">Entomopathogenic nematode</name>
    <dbReference type="NCBI Taxonomy" id="34508"/>
    <lineage>
        <taxon>Eukaryota</taxon>
        <taxon>Metazoa</taxon>
        <taxon>Ecdysozoa</taxon>
        <taxon>Nematoda</taxon>
        <taxon>Chromadorea</taxon>
        <taxon>Rhabditida</taxon>
        <taxon>Tylenchina</taxon>
        <taxon>Panagrolaimomorpha</taxon>
        <taxon>Strongyloidoidea</taxon>
        <taxon>Steinernematidae</taxon>
        <taxon>Steinernema</taxon>
    </lineage>
</organism>
<reference evidence="2 3" key="1">
    <citation type="journal article" date="2015" name="Genome Biol.">
        <title>Comparative genomics of Steinernema reveals deeply conserved gene regulatory networks.</title>
        <authorList>
            <person name="Dillman A.R."/>
            <person name="Macchietto M."/>
            <person name="Porter C.F."/>
            <person name="Rogers A."/>
            <person name="Williams B."/>
            <person name="Antoshechkin I."/>
            <person name="Lee M.M."/>
            <person name="Goodwin Z."/>
            <person name="Lu X."/>
            <person name="Lewis E.E."/>
            <person name="Goodrich-Blair H."/>
            <person name="Stock S.P."/>
            <person name="Adams B.J."/>
            <person name="Sternberg P.W."/>
            <person name="Mortazavi A."/>
        </authorList>
    </citation>
    <scope>NUCLEOTIDE SEQUENCE [LARGE SCALE GENOMIC DNA]</scope>
    <source>
        <strain evidence="2 3">ALL</strain>
    </source>
</reference>
<dbReference type="InterPro" id="IPR016024">
    <property type="entry name" value="ARM-type_fold"/>
</dbReference>
<dbReference type="EMBL" id="AZBU02000007">
    <property type="protein sequence ID" value="TKR69228.1"/>
    <property type="molecule type" value="Genomic_DNA"/>
</dbReference>
<dbReference type="AlphaFoldDB" id="A0A4U5MIP9"/>
<evidence type="ECO:0000259" key="1">
    <source>
        <dbReference type="Pfam" id="PF13001"/>
    </source>
</evidence>
<sequence>MGSTHVSFVIVTAGTGTKNFVMDPERTRLRLAAEDAMNKLFLNVARIETPEKLQVFVDKNVFTVLDNMDTEFETIIMKVRREAPGRLDKPDQRLRQRSDLYVDYVAQQTRHVPLTFAVTLLKIAINRMSEQEYVQYLPKLLTLLKTKAEQKLGHAANEILFTIVNGIALLGNRKVETWPTGIMELFRDALVKRLIIQVIRDVIAFQYTDVNMVKNRAMLVDENVIGGGEPGIEMGAYSDIALKVVVPGSTSITEMKEGFLNFLGKDVYTEVETFPALVLGKANRVDKVNSIGEMQLRKVQIEPCINDPTVVSQLFMWYLGRECTKDNTRTEIGKADIPLKMVILPLLVKSTTAATTFPENYKVAFEALTQDSEEGCPMKVQMLGAQFLQAIVEKMPARSVAHHGINIFNQLTKLMMDSKIQTHRNAVAVLYRPYGILGGKIPNHRRRCLLKNLDLLKQAFLALMTAPKDVIGTIEDCMVGWLPSYATITDRIKLNILDRIVAQFKREEHCVLVALKYTRAFTRSIRQPIDTAYLMWLVKTFNSGCCDVGEEASALLEHSLAKPEFLPSFPKLVWEFYRDLRIDGHYYQPKMIPKEAETTYLIASMYLLAAAAAHSNCSGRFFEVMDDELELEDVLNIAEFLRTTMDSGTLLMFAEIVLTSVSEATDIDGALLHVTVVALSFAPEVRSKVICLIAKEKLRLVARSRVGSARSHAFMHILDDTEVGNEFSEIVEKMAKRDQEFERHAEHLAIVTQYLVTLLVVYPEGSHIADNLTTFSVNASSVDWEVKDAVIQGLLVFVKQHIFTRPYDAATLFNVVLDILSTINSQEITLKRHTCAVLQKLVELAKKLESFTINENVEETLQVFIDAGMFADAPECQSAVKGFLQ</sequence>
<dbReference type="GO" id="GO:0060090">
    <property type="term" value="F:molecular adaptor activity"/>
    <property type="evidence" value="ECO:0007669"/>
    <property type="project" value="InterPro"/>
</dbReference>
<evidence type="ECO:0000313" key="3">
    <source>
        <dbReference type="Proteomes" id="UP000298663"/>
    </source>
</evidence>
<reference evidence="2 3" key="2">
    <citation type="journal article" date="2019" name="G3 (Bethesda)">
        <title>Hybrid Assembly of the Genome of the Entomopathogenic Nematode Steinernema carpocapsae Identifies the X-Chromosome.</title>
        <authorList>
            <person name="Serra L."/>
            <person name="Macchietto M."/>
            <person name="Macias-Munoz A."/>
            <person name="McGill C.J."/>
            <person name="Rodriguez I.M."/>
            <person name="Rodriguez B."/>
            <person name="Murad R."/>
            <person name="Mortazavi A."/>
        </authorList>
    </citation>
    <scope>NUCLEOTIDE SEQUENCE [LARGE SCALE GENOMIC DNA]</scope>
    <source>
        <strain evidence="2 3">ALL</strain>
    </source>
</reference>
<evidence type="ECO:0000313" key="2">
    <source>
        <dbReference type="EMBL" id="TKR69228.1"/>
    </source>
</evidence>
<protein>
    <recommendedName>
        <fullName evidence="1">Proteasome component Ecm29 N-terminal domain-containing protein</fullName>
    </recommendedName>
</protein>
<dbReference type="Proteomes" id="UP000298663">
    <property type="component" value="Unassembled WGS sequence"/>
</dbReference>
<feature type="domain" description="Proteasome component Ecm29 N-terminal" evidence="1">
    <location>
        <begin position="100"/>
        <end position="520"/>
    </location>
</feature>
<dbReference type="InterPro" id="IPR024372">
    <property type="entry name" value="Ecm29_N"/>
</dbReference>
<dbReference type="SUPFAM" id="SSF48371">
    <property type="entry name" value="ARM repeat"/>
    <property type="match status" value="1"/>
</dbReference>
<dbReference type="GO" id="GO:0043248">
    <property type="term" value="P:proteasome assembly"/>
    <property type="evidence" value="ECO:0007669"/>
    <property type="project" value="InterPro"/>
</dbReference>
<accession>A0A4U5MIP9</accession>
<name>A0A4U5MIP9_STECR</name>